<proteinExistence type="predicted"/>
<dbReference type="RefSeq" id="WP_175588531.1">
    <property type="nucleotide sequence ID" value="NZ_JABWGN010000002.1"/>
</dbReference>
<dbReference type="AlphaFoldDB" id="A0A7Y6I3N5"/>
<dbReference type="GO" id="GO:0008168">
    <property type="term" value="F:methyltransferase activity"/>
    <property type="evidence" value="ECO:0007669"/>
    <property type="project" value="UniProtKB-KW"/>
</dbReference>
<dbReference type="Gene3D" id="3.40.50.150">
    <property type="entry name" value="Vaccinia Virus protein VP39"/>
    <property type="match status" value="1"/>
</dbReference>
<sequence>MSELERVPPGVDPRVPSVARVYDYLLGGKDHLAIDRAFADKLLAVAPETRLVARANRLFLVRAVRHLARRGVRQFLDLGTGIPTSPSVHEVARALAPDSRVVYVDYDPVVRLHSEVLLASSPGVEAIQADLREPGAILGDPRVTRLIDFSQPVGVLMVGILHFILDSEDPAGIVADFRKWMAPGSHLVVTHAMADSSPEAIAQLSTATAGTSAQSVFRTREEVLRLTEGFELVGPGLAPVHEWRIPGEEEDESPIPLLEGVPAVRIDAAVGRLVTPAEPGGL</sequence>
<dbReference type="PIRSF" id="PIRSF017393">
    <property type="entry name" value="MTase_SAV2177"/>
    <property type="match status" value="1"/>
</dbReference>
<reference evidence="1 2" key="1">
    <citation type="submission" date="2020-06" db="EMBL/GenBank/DDBJ databases">
        <title>Nonomuraea sp. SMC257, a novel actinomycete isolated from soil.</title>
        <authorList>
            <person name="Chanama M."/>
        </authorList>
    </citation>
    <scope>NUCLEOTIDE SEQUENCE [LARGE SCALE GENOMIC DNA]</scope>
    <source>
        <strain evidence="1 2">SMC257</strain>
    </source>
</reference>
<organism evidence="1 2">
    <name type="scientific">Nonomuraea montanisoli</name>
    <dbReference type="NCBI Taxonomy" id="2741721"/>
    <lineage>
        <taxon>Bacteria</taxon>
        <taxon>Bacillati</taxon>
        <taxon>Actinomycetota</taxon>
        <taxon>Actinomycetes</taxon>
        <taxon>Streptosporangiales</taxon>
        <taxon>Streptosporangiaceae</taxon>
        <taxon>Nonomuraea</taxon>
    </lineage>
</organism>
<dbReference type="GO" id="GO:0032259">
    <property type="term" value="P:methylation"/>
    <property type="evidence" value="ECO:0007669"/>
    <property type="project" value="UniProtKB-KW"/>
</dbReference>
<protein>
    <submittedName>
        <fullName evidence="1">SAM-dependent methyltransferase</fullName>
    </submittedName>
</protein>
<name>A0A7Y6I3N5_9ACTN</name>
<keyword evidence="2" id="KW-1185">Reference proteome</keyword>
<evidence type="ECO:0000313" key="2">
    <source>
        <dbReference type="Proteomes" id="UP000586042"/>
    </source>
</evidence>
<dbReference type="Proteomes" id="UP000586042">
    <property type="component" value="Unassembled WGS sequence"/>
</dbReference>
<evidence type="ECO:0000313" key="1">
    <source>
        <dbReference type="EMBL" id="NUW31125.1"/>
    </source>
</evidence>
<dbReference type="EMBL" id="JABWGN010000002">
    <property type="protein sequence ID" value="NUW31125.1"/>
    <property type="molecule type" value="Genomic_DNA"/>
</dbReference>
<dbReference type="SUPFAM" id="SSF53335">
    <property type="entry name" value="S-adenosyl-L-methionine-dependent methyltransferases"/>
    <property type="match status" value="1"/>
</dbReference>
<keyword evidence="1" id="KW-0489">Methyltransferase</keyword>
<dbReference type="InterPro" id="IPR006764">
    <property type="entry name" value="SAM_dep_MeTrfase_SAV2177_type"/>
</dbReference>
<dbReference type="InterPro" id="IPR029063">
    <property type="entry name" value="SAM-dependent_MTases_sf"/>
</dbReference>
<gene>
    <name evidence="1" type="ORF">HTZ77_06780</name>
</gene>
<keyword evidence="1" id="KW-0808">Transferase</keyword>
<accession>A0A7Y6I3N5</accession>
<dbReference type="Pfam" id="PF04672">
    <property type="entry name" value="Methyltransf_19"/>
    <property type="match status" value="1"/>
</dbReference>
<comment type="caution">
    <text evidence="1">The sequence shown here is derived from an EMBL/GenBank/DDBJ whole genome shotgun (WGS) entry which is preliminary data.</text>
</comment>